<dbReference type="EMBL" id="JAANBB010000267">
    <property type="protein sequence ID" value="KAF7545174.1"/>
    <property type="molecule type" value="Genomic_DNA"/>
</dbReference>
<name>A0A9P5LDE3_9HYPO</name>
<dbReference type="AlphaFoldDB" id="A0A9P5LDE3"/>
<sequence length="374" mass="43645">MSSDTHGADVPESPIHFHGFPKLPPELRWKIWQMAICTDQTPRIHYYSLFNDDNEGHRHSSLQEMMRTYSPAPRKPHPRGRNRKPKTIAPRRLQSQPSQYSWSKANSFLYLWDAGLYTACQESRAVLLQHLDKVTKRPPTKRCKMVAARHQGQEVYVRVRSRRDIICFRFSPEDMAECVSLRWGILMTRLPFFHLPRVPDINLALEFHDGWDEGLSMNRASMIECLSEPSDRGLAMRAYWAWRKGEIPRWTRMWLIDRGGRLPTDYQLSREDDGRDGHESVDTNNELPCELEKNHTFIDGKDRYAESYTWDGDRLGHTSPIHPRDVAVLSFIWKTKWLCLPTRCAAYHNIASLPAEAEQFFRVLRQLPDTDGTG</sequence>
<dbReference type="PANTHER" id="PTHR35910:SF1">
    <property type="entry name" value="2EXR DOMAIN-CONTAINING PROTEIN"/>
    <property type="match status" value="1"/>
</dbReference>
<evidence type="ECO:0000256" key="1">
    <source>
        <dbReference type="SAM" id="MobiDB-lite"/>
    </source>
</evidence>
<dbReference type="Proteomes" id="UP000722485">
    <property type="component" value="Unassembled WGS sequence"/>
</dbReference>
<organism evidence="3 4">
    <name type="scientific">Cylindrodendrum hubeiense</name>
    <dbReference type="NCBI Taxonomy" id="595255"/>
    <lineage>
        <taxon>Eukaryota</taxon>
        <taxon>Fungi</taxon>
        <taxon>Dikarya</taxon>
        <taxon>Ascomycota</taxon>
        <taxon>Pezizomycotina</taxon>
        <taxon>Sordariomycetes</taxon>
        <taxon>Hypocreomycetidae</taxon>
        <taxon>Hypocreales</taxon>
        <taxon>Nectriaceae</taxon>
        <taxon>Cylindrodendrum</taxon>
    </lineage>
</organism>
<feature type="compositionally biased region" description="Basic residues" evidence="1">
    <location>
        <begin position="74"/>
        <end position="86"/>
    </location>
</feature>
<evidence type="ECO:0000259" key="2">
    <source>
        <dbReference type="Pfam" id="PF20150"/>
    </source>
</evidence>
<protein>
    <recommendedName>
        <fullName evidence="2">2EXR domain-containing protein</fullName>
    </recommendedName>
</protein>
<dbReference type="OrthoDB" id="3596450at2759"/>
<accession>A0A9P5LDE3</accession>
<feature type="domain" description="2EXR" evidence="2">
    <location>
        <begin position="17"/>
        <end position="166"/>
    </location>
</feature>
<dbReference type="PANTHER" id="PTHR35910">
    <property type="entry name" value="2EXR DOMAIN-CONTAINING PROTEIN"/>
    <property type="match status" value="1"/>
</dbReference>
<feature type="region of interest" description="Disordered" evidence="1">
    <location>
        <begin position="69"/>
        <end position="96"/>
    </location>
</feature>
<comment type="caution">
    <text evidence="3">The sequence shown here is derived from an EMBL/GenBank/DDBJ whole genome shotgun (WGS) entry which is preliminary data.</text>
</comment>
<gene>
    <name evidence="3" type="ORF">G7Z17_g9394</name>
</gene>
<reference evidence="3" key="1">
    <citation type="submission" date="2020-03" db="EMBL/GenBank/DDBJ databases">
        <title>Draft Genome Sequence of Cylindrodendrum hubeiense.</title>
        <authorList>
            <person name="Buettner E."/>
            <person name="Kellner H."/>
        </authorList>
    </citation>
    <scope>NUCLEOTIDE SEQUENCE</scope>
    <source>
        <strain evidence="3">IHI 201604</strain>
    </source>
</reference>
<proteinExistence type="predicted"/>
<evidence type="ECO:0000313" key="3">
    <source>
        <dbReference type="EMBL" id="KAF7545174.1"/>
    </source>
</evidence>
<dbReference type="Pfam" id="PF20150">
    <property type="entry name" value="2EXR"/>
    <property type="match status" value="1"/>
</dbReference>
<dbReference type="InterPro" id="IPR045518">
    <property type="entry name" value="2EXR"/>
</dbReference>
<evidence type="ECO:0000313" key="4">
    <source>
        <dbReference type="Proteomes" id="UP000722485"/>
    </source>
</evidence>
<keyword evidence="4" id="KW-1185">Reference proteome</keyword>